<gene>
    <name evidence="2" type="ORF">BDU57DRAFT_436149</name>
</gene>
<evidence type="ECO:0000256" key="1">
    <source>
        <dbReference type="SAM" id="MobiDB-lite"/>
    </source>
</evidence>
<proteinExistence type="predicted"/>
<dbReference type="AlphaFoldDB" id="A0A6A5R181"/>
<accession>A0A6A5R181</accession>
<organism evidence="2 3">
    <name type="scientific">Ampelomyces quisqualis</name>
    <name type="common">Powdery mildew agent</name>
    <dbReference type="NCBI Taxonomy" id="50730"/>
    <lineage>
        <taxon>Eukaryota</taxon>
        <taxon>Fungi</taxon>
        <taxon>Dikarya</taxon>
        <taxon>Ascomycota</taxon>
        <taxon>Pezizomycotina</taxon>
        <taxon>Dothideomycetes</taxon>
        <taxon>Pleosporomycetidae</taxon>
        <taxon>Pleosporales</taxon>
        <taxon>Pleosporineae</taxon>
        <taxon>Phaeosphaeriaceae</taxon>
        <taxon>Ampelomyces</taxon>
    </lineage>
</organism>
<keyword evidence="3" id="KW-1185">Reference proteome</keyword>
<dbReference type="Proteomes" id="UP000800096">
    <property type="component" value="Unassembled WGS sequence"/>
</dbReference>
<dbReference type="OrthoDB" id="5395789at2759"/>
<reference evidence="2" key="1">
    <citation type="journal article" date="2020" name="Stud. Mycol.">
        <title>101 Dothideomycetes genomes: a test case for predicting lifestyles and emergence of pathogens.</title>
        <authorList>
            <person name="Haridas S."/>
            <person name="Albert R."/>
            <person name="Binder M."/>
            <person name="Bloem J."/>
            <person name="Labutti K."/>
            <person name="Salamov A."/>
            <person name="Andreopoulos B."/>
            <person name="Baker S."/>
            <person name="Barry K."/>
            <person name="Bills G."/>
            <person name="Bluhm B."/>
            <person name="Cannon C."/>
            <person name="Castanera R."/>
            <person name="Culley D."/>
            <person name="Daum C."/>
            <person name="Ezra D."/>
            <person name="Gonzalez J."/>
            <person name="Henrissat B."/>
            <person name="Kuo A."/>
            <person name="Liang C."/>
            <person name="Lipzen A."/>
            <person name="Lutzoni F."/>
            <person name="Magnuson J."/>
            <person name="Mondo S."/>
            <person name="Nolan M."/>
            <person name="Ohm R."/>
            <person name="Pangilinan J."/>
            <person name="Park H.-J."/>
            <person name="Ramirez L."/>
            <person name="Alfaro M."/>
            <person name="Sun H."/>
            <person name="Tritt A."/>
            <person name="Yoshinaga Y."/>
            <person name="Zwiers L.-H."/>
            <person name="Turgeon B."/>
            <person name="Goodwin S."/>
            <person name="Spatafora J."/>
            <person name="Crous P."/>
            <person name="Grigoriev I."/>
        </authorList>
    </citation>
    <scope>NUCLEOTIDE SEQUENCE</scope>
    <source>
        <strain evidence="2">HMLAC05119</strain>
    </source>
</reference>
<dbReference type="EMBL" id="ML979132">
    <property type="protein sequence ID" value="KAF1920890.1"/>
    <property type="molecule type" value="Genomic_DNA"/>
</dbReference>
<name>A0A6A5R181_AMPQU</name>
<evidence type="ECO:0000313" key="3">
    <source>
        <dbReference type="Proteomes" id="UP000800096"/>
    </source>
</evidence>
<sequence>MESDTPPPSPRRHQILNTTLPQSTLRQKAAELFKESIFSSSNPFEADTFEFADRRVPTENFGKCEEKGEKYEEGSVMSLQVSCSTTSPFRHAISPKSTAASSQISTLRRKTEEIFSATAFSSNVFEPDEDEFEQQSPYRGVGPSTLRRKTDELFSGCGVSSNPFDADEDELEQSTPIHIARDASSFSLRVTPAKRAEPTISISRVSVEAGIAEPMDEKNMAVSLLAKQHVEAGKDSTTTIPRLSTLKRESSELLAQQGNSSMNLRNADEDELVRKLETMRLNPTRRIRGNLLKSLRNSTSSLKDTSPLRHTAEDKEKITAIWDAEDDEFDRWPDKQDLTNAIKSFTTQRGTFNGALRSNRDIISSKPQPHLHTPSTDDEEPLDTVPRIRGSSLTEQEHSDLMHELLDKNCGNPHGPDAHDEILKQFYQRGHNTLPHSYPAGYMHLLDQKAYLADQDTIVQMALPRLADAVATVLHLTSPACLASFLNPQVHVFEWRRDGNCLMIRREGTHVVVGTYHNFGTCYIWTYFVKSTISGAGAWKEEFAGASQISTPISARGVEFERMVQGEGVQGVDPTDEKYALHMGRLLGRFLLNWSVWDFRAWRRWVVEWEVDGVVVNAREWAYEEMRMARDEED</sequence>
<protein>
    <submittedName>
        <fullName evidence="2">Uncharacterized protein</fullName>
    </submittedName>
</protein>
<feature type="region of interest" description="Disordered" evidence="1">
    <location>
        <begin position="363"/>
        <end position="385"/>
    </location>
</feature>
<evidence type="ECO:0000313" key="2">
    <source>
        <dbReference type="EMBL" id="KAF1920890.1"/>
    </source>
</evidence>